<feature type="transmembrane region" description="Helical" evidence="1">
    <location>
        <begin position="101"/>
        <end position="122"/>
    </location>
</feature>
<evidence type="ECO:0000256" key="1">
    <source>
        <dbReference type="SAM" id="Phobius"/>
    </source>
</evidence>
<name>A0A365XRX3_9BACT</name>
<accession>A0A365XRX3</accession>
<comment type="caution">
    <text evidence="2">The sequence shown here is derived from an EMBL/GenBank/DDBJ whole genome shotgun (WGS) entry which is preliminary data.</text>
</comment>
<proteinExistence type="predicted"/>
<keyword evidence="1" id="KW-0472">Membrane</keyword>
<feature type="transmembrane region" description="Helical" evidence="1">
    <location>
        <begin position="134"/>
        <end position="154"/>
    </location>
</feature>
<dbReference type="AlphaFoldDB" id="A0A365XRX3"/>
<reference evidence="2 3" key="1">
    <citation type="submission" date="2018-05" db="EMBL/GenBank/DDBJ databases">
        <title>Chitinophaga sp. K3CV102501T nov., isolated from isolated from a monsoon evergreen broad-leaved forest soil.</title>
        <authorList>
            <person name="Lv Y."/>
        </authorList>
    </citation>
    <scope>NUCLEOTIDE SEQUENCE [LARGE SCALE GENOMIC DNA]</scope>
    <source>
        <strain evidence="2 3">GDMCC 1.1325</strain>
    </source>
</reference>
<dbReference type="Proteomes" id="UP000253410">
    <property type="component" value="Unassembled WGS sequence"/>
</dbReference>
<organism evidence="2 3">
    <name type="scientific">Chitinophaga flava</name>
    <dbReference type="NCBI Taxonomy" id="2259036"/>
    <lineage>
        <taxon>Bacteria</taxon>
        <taxon>Pseudomonadati</taxon>
        <taxon>Bacteroidota</taxon>
        <taxon>Chitinophagia</taxon>
        <taxon>Chitinophagales</taxon>
        <taxon>Chitinophagaceae</taxon>
        <taxon>Chitinophaga</taxon>
    </lineage>
</organism>
<sequence>MHAISTLAQTDSSQKKNPRIITVPKKKPNSTKLELVYKTVEYTGRRSNGSTYTNIVDVPFVRINDKKPVEIDRKGKLLMDYYSRCPQAQDLINKMHKQQRAGTAIMISGCVVGVVTAFSGLIASAGEGKSGSPFMVRFGIGAGVATVATFTAWAKTRKSKEYLHQSVDAYNANCYIPPVKDSTATPAPVITSATNTPVSPKKYYQDTILYELLRNEPAASGLSGISLHLANVDIGPNLNIGSGIGVFYTYRSLFGASLDYNYAFLDNMGDKSGNKGKPGPNQSWGLPASYRKANRLELRTKLLLTSWEKQSSYHVVAGTTKIGGSTATVGGRIKARKLKGITLRTGFQLDNRVMDPDNSGTQMSSFVTSTPPYQYHVDGQVEELSRNLSSSTAMLHSGIAAVGIGLSTFTDLKVAFKDETYKGRSEEKTQHDLYIDMLYAPVLKVEDMIFYQSLYEQGIHMPQRLDLSPTPLSRAGARLGYSVMGMNNHFGIRYNLELGIRPGIKGNNISSNAYLQITAGFIFGGRFNH</sequence>
<gene>
    <name evidence="2" type="ORF">DF182_21410</name>
</gene>
<dbReference type="EMBL" id="QFFJ01000002">
    <property type="protein sequence ID" value="RBL89097.1"/>
    <property type="molecule type" value="Genomic_DNA"/>
</dbReference>
<evidence type="ECO:0000313" key="3">
    <source>
        <dbReference type="Proteomes" id="UP000253410"/>
    </source>
</evidence>
<protein>
    <submittedName>
        <fullName evidence="2">Uncharacterized protein</fullName>
    </submittedName>
</protein>
<evidence type="ECO:0000313" key="2">
    <source>
        <dbReference type="EMBL" id="RBL89097.1"/>
    </source>
</evidence>
<keyword evidence="3" id="KW-1185">Reference proteome</keyword>
<keyword evidence="1" id="KW-1133">Transmembrane helix</keyword>
<keyword evidence="1" id="KW-0812">Transmembrane</keyword>